<gene>
    <name evidence="1" type="ORF">DAPPUDRAFT_238929</name>
</gene>
<dbReference type="EMBL" id="GL732534">
    <property type="protein sequence ID" value="EFX84540.1"/>
    <property type="molecule type" value="Genomic_DNA"/>
</dbReference>
<organism evidence="1 2">
    <name type="scientific">Daphnia pulex</name>
    <name type="common">Water flea</name>
    <dbReference type="NCBI Taxonomy" id="6669"/>
    <lineage>
        <taxon>Eukaryota</taxon>
        <taxon>Metazoa</taxon>
        <taxon>Ecdysozoa</taxon>
        <taxon>Arthropoda</taxon>
        <taxon>Crustacea</taxon>
        <taxon>Branchiopoda</taxon>
        <taxon>Diplostraca</taxon>
        <taxon>Cladocera</taxon>
        <taxon>Anomopoda</taxon>
        <taxon>Daphniidae</taxon>
        <taxon>Daphnia</taxon>
    </lineage>
</organism>
<sequence>MFPKLIYPKLLQHFRQKQTTMTKISFSINIDQLSSSDEQPEHCSGNGDASDVVVWTTPVAKVDGPICSFCDRHKDERQDKTLVFLCARLSSGDELTEGYFDKIVTSLKQSERWLSNFFHYLSATEDDLKTFIE</sequence>
<proteinExistence type="predicted"/>
<keyword evidence="2" id="KW-1185">Reference proteome</keyword>
<dbReference type="Proteomes" id="UP000000305">
    <property type="component" value="Unassembled WGS sequence"/>
</dbReference>
<dbReference type="KEGG" id="dpx:DAPPUDRAFT_238929"/>
<evidence type="ECO:0000313" key="1">
    <source>
        <dbReference type="EMBL" id="EFX84540.1"/>
    </source>
</evidence>
<reference evidence="1 2" key="1">
    <citation type="journal article" date="2011" name="Science">
        <title>The ecoresponsive genome of Daphnia pulex.</title>
        <authorList>
            <person name="Colbourne J.K."/>
            <person name="Pfrender M.E."/>
            <person name="Gilbert D."/>
            <person name="Thomas W.K."/>
            <person name="Tucker A."/>
            <person name="Oakley T.H."/>
            <person name="Tokishita S."/>
            <person name="Aerts A."/>
            <person name="Arnold G.J."/>
            <person name="Basu M.K."/>
            <person name="Bauer D.J."/>
            <person name="Caceres C.E."/>
            <person name="Carmel L."/>
            <person name="Casola C."/>
            <person name="Choi J.H."/>
            <person name="Detter J.C."/>
            <person name="Dong Q."/>
            <person name="Dusheyko S."/>
            <person name="Eads B.D."/>
            <person name="Frohlich T."/>
            <person name="Geiler-Samerotte K.A."/>
            <person name="Gerlach D."/>
            <person name="Hatcher P."/>
            <person name="Jogdeo S."/>
            <person name="Krijgsveld J."/>
            <person name="Kriventseva E.V."/>
            <person name="Kultz D."/>
            <person name="Laforsch C."/>
            <person name="Lindquist E."/>
            <person name="Lopez J."/>
            <person name="Manak J.R."/>
            <person name="Muller J."/>
            <person name="Pangilinan J."/>
            <person name="Patwardhan R.P."/>
            <person name="Pitluck S."/>
            <person name="Pritham E.J."/>
            <person name="Rechtsteiner A."/>
            <person name="Rho M."/>
            <person name="Rogozin I.B."/>
            <person name="Sakarya O."/>
            <person name="Salamov A."/>
            <person name="Schaack S."/>
            <person name="Shapiro H."/>
            <person name="Shiga Y."/>
            <person name="Skalitzky C."/>
            <person name="Smith Z."/>
            <person name="Souvorov A."/>
            <person name="Sung W."/>
            <person name="Tang Z."/>
            <person name="Tsuchiya D."/>
            <person name="Tu H."/>
            <person name="Vos H."/>
            <person name="Wang M."/>
            <person name="Wolf Y.I."/>
            <person name="Yamagata H."/>
            <person name="Yamada T."/>
            <person name="Ye Y."/>
            <person name="Shaw J.R."/>
            <person name="Andrews J."/>
            <person name="Crease T.J."/>
            <person name="Tang H."/>
            <person name="Lucas S.M."/>
            <person name="Robertson H.M."/>
            <person name="Bork P."/>
            <person name="Koonin E.V."/>
            <person name="Zdobnov E.M."/>
            <person name="Grigoriev I.V."/>
            <person name="Lynch M."/>
            <person name="Boore J.L."/>
        </authorList>
    </citation>
    <scope>NUCLEOTIDE SEQUENCE [LARGE SCALE GENOMIC DNA]</scope>
</reference>
<dbReference type="InParanoid" id="E9G7U1"/>
<name>E9G7U1_DAPPU</name>
<protein>
    <submittedName>
        <fullName evidence="1">Uncharacterized protein</fullName>
    </submittedName>
</protein>
<dbReference type="HOGENOM" id="CLU_1908775_0_0_1"/>
<dbReference type="AlphaFoldDB" id="E9G7U1"/>
<accession>E9G7U1</accession>
<evidence type="ECO:0000313" key="2">
    <source>
        <dbReference type="Proteomes" id="UP000000305"/>
    </source>
</evidence>